<evidence type="ECO:0000313" key="5">
    <source>
        <dbReference type="EMBL" id="CAG7815543.1"/>
    </source>
</evidence>
<evidence type="ECO:0000313" key="6">
    <source>
        <dbReference type="Proteomes" id="UP000708208"/>
    </source>
</evidence>
<dbReference type="InterPro" id="IPR000175">
    <property type="entry name" value="Na/ntran_symport"/>
</dbReference>
<evidence type="ECO:0000256" key="2">
    <source>
        <dbReference type="PIRSR" id="PIRSR600175-2"/>
    </source>
</evidence>
<feature type="binding site" evidence="1">
    <location>
        <position position="496"/>
    </location>
    <ligand>
        <name>Na(+)</name>
        <dbReference type="ChEBI" id="CHEBI:29101"/>
        <label>1</label>
    </ligand>
</feature>
<feature type="transmembrane region" description="Helical" evidence="4">
    <location>
        <begin position="381"/>
        <end position="402"/>
    </location>
</feature>
<dbReference type="PROSITE" id="PS50267">
    <property type="entry name" value="NA_NEUROTRAN_SYMP_3"/>
    <property type="match status" value="1"/>
</dbReference>
<dbReference type="AlphaFoldDB" id="A0A8J2KF17"/>
<accession>A0A8J2KF17</accession>
<feature type="transmembrane region" description="Helical" evidence="4">
    <location>
        <begin position="125"/>
        <end position="149"/>
    </location>
</feature>
<dbReference type="PANTHER" id="PTHR11616">
    <property type="entry name" value="SODIUM/CHLORIDE DEPENDENT TRANSPORTER"/>
    <property type="match status" value="1"/>
</dbReference>
<dbReference type="GO" id="GO:0046872">
    <property type="term" value="F:metal ion binding"/>
    <property type="evidence" value="ECO:0007669"/>
    <property type="project" value="UniProtKB-KW"/>
</dbReference>
<feature type="disulfide bond" evidence="2">
    <location>
        <begin position="171"/>
        <end position="182"/>
    </location>
</feature>
<keyword evidence="2" id="KW-1015">Disulfide bond</keyword>
<dbReference type="GO" id="GO:0006865">
    <property type="term" value="P:amino acid transport"/>
    <property type="evidence" value="ECO:0007669"/>
    <property type="project" value="TreeGrafter"/>
</dbReference>
<feature type="transmembrane region" description="Helical" evidence="4">
    <location>
        <begin position="551"/>
        <end position="574"/>
    </location>
</feature>
<protein>
    <submittedName>
        <fullName evidence="5">Uncharacterized protein</fullName>
    </submittedName>
</protein>
<feature type="transmembrane region" description="Helical" evidence="4">
    <location>
        <begin position="638"/>
        <end position="658"/>
    </location>
</feature>
<dbReference type="Proteomes" id="UP000708208">
    <property type="component" value="Unassembled WGS sequence"/>
</dbReference>
<evidence type="ECO:0000256" key="1">
    <source>
        <dbReference type="PIRSR" id="PIRSR600175-1"/>
    </source>
</evidence>
<proteinExistence type="predicted"/>
<keyword evidence="4" id="KW-0812">Transmembrane</keyword>
<dbReference type="GO" id="GO:0005886">
    <property type="term" value="C:plasma membrane"/>
    <property type="evidence" value="ECO:0007669"/>
    <property type="project" value="TreeGrafter"/>
</dbReference>
<dbReference type="PANTHER" id="PTHR11616:SF240">
    <property type="entry name" value="BLOATED TUBULES, ISOFORM B-RELATED"/>
    <property type="match status" value="1"/>
</dbReference>
<sequence length="841" mass="96364">MEGHSHKTTLTKAARAYRASNRSSKLMSERKLYYEDGEGSNQPRDNNRDMWGTWNKPYDFTLTVIGYVMGIHNFWRFPYLCYKFGGAFFIPFVIILIFVGIPLVFMEFTVGQYLSVGPTEACAQLAPILTGVSYLMAWNAMMTCILYAMMMSWSRFYTSVSTSCNKVWESCNKDHYYNTPECFTGEEDDQCEDIGYNTSAWSYRHEDKIYYNYTCIPAKHFCDMFGAQYVPISKMCVFNGSQVSFSIYERRTNAPSEHFYGGICGLQRLKEVMKKMGKYDPADPSDYQEGLELVKNEESHSGINMKLYSLTTWLLLAIFLYEGLLSVSGVTYIFTACPFILLIIFTSKALSLSSAITGIEELTLNRNLLQDILDVNMWAEAGIQVIGTMGIGTGVLITLATFNKYHQKYLFDAFFTSFIILVISVCASLICFCTIGQYLSYYRINIPFSEYLHSESRSSSIEFGYIVYTHFLTLIHEQEYAAILFFFMLTSFSTDSALRLVQMALDTVVAILPLLRRRRFTALLGICGLGFIGTFFLTQNGGIINFLEFEYFTISFVNPLVALIEVASFSWIYGADKIAKMAEEMKIVSSKLFRWYLIFGLKFLSPLLLMYVLVVKYATHTRYRFNNIPSSWYTELFFWLYSSIPVLILILKITVQVFQAKKPKCRKLFYPPTEDKTTSNVTLGGGGQGMDVGQSPIFETDKKISPMLVKAVEKWKRNADRFDLIPNAPVRKHTPTPDNYGDEYKGLKFSTRRRKVSSGTTITIPSQMKDSSMQGIDDEVIAMDYAQGERWKRFLWYVLSYFEQWPGRFDEDSYDDSDGQESVSGNDSNDNRRRSLGPSPR</sequence>
<feature type="transmembrane region" description="Helical" evidence="4">
    <location>
        <begin position="87"/>
        <end position="105"/>
    </location>
</feature>
<feature type="binding site" evidence="1">
    <location>
        <position position="495"/>
    </location>
    <ligand>
        <name>Na(+)</name>
        <dbReference type="ChEBI" id="CHEBI:29101"/>
        <label>1</label>
    </ligand>
</feature>
<name>A0A8J2KF17_9HEXA</name>
<feature type="transmembrane region" description="Helical" evidence="4">
    <location>
        <begin position="595"/>
        <end position="618"/>
    </location>
</feature>
<evidence type="ECO:0000256" key="4">
    <source>
        <dbReference type="SAM" id="Phobius"/>
    </source>
</evidence>
<dbReference type="EMBL" id="CAJVCH010346731">
    <property type="protein sequence ID" value="CAG7815543.1"/>
    <property type="molecule type" value="Genomic_DNA"/>
</dbReference>
<keyword evidence="1" id="KW-0479">Metal-binding</keyword>
<feature type="transmembrane region" description="Helical" evidence="4">
    <location>
        <begin position="520"/>
        <end position="539"/>
    </location>
</feature>
<keyword evidence="6" id="KW-1185">Reference proteome</keyword>
<reference evidence="5" key="1">
    <citation type="submission" date="2021-06" db="EMBL/GenBank/DDBJ databases">
        <authorList>
            <person name="Hodson N. C."/>
            <person name="Mongue J. A."/>
            <person name="Jaron S. K."/>
        </authorList>
    </citation>
    <scope>NUCLEOTIDE SEQUENCE</scope>
</reference>
<organism evidence="5 6">
    <name type="scientific">Allacma fusca</name>
    <dbReference type="NCBI Taxonomy" id="39272"/>
    <lineage>
        <taxon>Eukaryota</taxon>
        <taxon>Metazoa</taxon>
        <taxon>Ecdysozoa</taxon>
        <taxon>Arthropoda</taxon>
        <taxon>Hexapoda</taxon>
        <taxon>Collembola</taxon>
        <taxon>Symphypleona</taxon>
        <taxon>Sminthuridae</taxon>
        <taxon>Allacma</taxon>
    </lineage>
</organism>
<gene>
    <name evidence="5" type="ORF">AFUS01_LOCUS26216</name>
</gene>
<feature type="transmembrane region" description="Helical" evidence="4">
    <location>
        <begin position="313"/>
        <end position="345"/>
    </location>
</feature>
<feature type="transmembrane region" description="Helical" evidence="4">
    <location>
        <begin position="480"/>
        <end position="500"/>
    </location>
</feature>
<dbReference type="GO" id="GO:0035725">
    <property type="term" value="P:sodium ion transmembrane transport"/>
    <property type="evidence" value="ECO:0007669"/>
    <property type="project" value="TreeGrafter"/>
</dbReference>
<feature type="binding site" evidence="1">
    <location>
        <position position="73"/>
    </location>
    <ligand>
        <name>Na(+)</name>
        <dbReference type="ChEBI" id="CHEBI:29101"/>
        <label>1</label>
    </ligand>
</feature>
<evidence type="ECO:0000256" key="3">
    <source>
        <dbReference type="SAM" id="MobiDB-lite"/>
    </source>
</evidence>
<keyword evidence="4" id="KW-1133">Transmembrane helix</keyword>
<feature type="region of interest" description="Disordered" evidence="3">
    <location>
        <begin position="810"/>
        <end position="841"/>
    </location>
</feature>
<keyword evidence="1" id="KW-0915">Sodium</keyword>
<feature type="binding site" evidence="1">
    <location>
        <position position="66"/>
    </location>
    <ligand>
        <name>Na(+)</name>
        <dbReference type="ChEBI" id="CHEBI:29101"/>
        <label>1</label>
    </ligand>
</feature>
<dbReference type="Pfam" id="PF00209">
    <property type="entry name" value="SNF"/>
    <property type="match status" value="2"/>
</dbReference>
<feature type="transmembrane region" description="Helical" evidence="4">
    <location>
        <begin position="414"/>
        <end position="439"/>
    </location>
</feature>
<comment type="caution">
    <text evidence="5">The sequence shown here is derived from an EMBL/GenBank/DDBJ whole genome shotgun (WGS) entry which is preliminary data.</text>
</comment>
<keyword evidence="4" id="KW-0472">Membrane</keyword>
<feature type="transmembrane region" description="Helical" evidence="4">
    <location>
        <begin position="58"/>
        <end position="75"/>
    </location>
</feature>